<dbReference type="InterPro" id="IPR036291">
    <property type="entry name" value="NAD(P)-bd_dom_sf"/>
</dbReference>
<dbReference type="Pfam" id="PF02558">
    <property type="entry name" value="ApbA"/>
    <property type="match status" value="1"/>
</dbReference>
<protein>
    <recommendedName>
        <fullName evidence="4 9">2-dehydropantoate 2-reductase</fullName>
        <ecNumber evidence="3 9">1.1.1.169</ecNumber>
    </recommendedName>
    <alternativeName>
        <fullName evidence="7 9">Ketopantoate reductase</fullName>
    </alternativeName>
</protein>
<dbReference type="Gene3D" id="1.10.1040.10">
    <property type="entry name" value="N-(1-d-carboxylethyl)-l-norvaline Dehydrogenase, domain 2"/>
    <property type="match status" value="1"/>
</dbReference>
<dbReference type="Gene3D" id="3.40.50.720">
    <property type="entry name" value="NAD(P)-binding Rossmann-like Domain"/>
    <property type="match status" value="1"/>
</dbReference>
<dbReference type="UniPathway" id="UPA00028">
    <property type="reaction ID" value="UER00004"/>
</dbReference>
<evidence type="ECO:0000256" key="3">
    <source>
        <dbReference type="ARBA" id="ARBA00013014"/>
    </source>
</evidence>
<evidence type="ECO:0000259" key="11">
    <source>
        <dbReference type="Pfam" id="PF08546"/>
    </source>
</evidence>
<organism evidence="12 13">
    <name type="scientific">Candidatus Auribacter fodinae</name>
    <dbReference type="NCBI Taxonomy" id="2093366"/>
    <lineage>
        <taxon>Bacteria</taxon>
        <taxon>Pseudomonadati</taxon>
        <taxon>Candidatus Auribacterota</taxon>
        <taxon>Candidatus Auribacteria</taxon>
        <taxon>Candidatus Auribacterales</taxon>
        <taxon>Candidatus Auribacteraceae</taxon>
        <taxon>Candidatus Auribacter</taxon>
    </lineage>
</organism>
<name>A0A3A4R2J4_9BACT</name>
<dbReference type="EC" id="1.1.1.169" evidence="3 9"/>
<proteinExistence type="inferred from homology"/>
<dbReference type="NCBIfam" id="TIGR00745">
    <property type="entry name" value="apbA_panE"/>
    <property type="match status" value="1"/>
</dbReference>
<dbReference type="PANTHER" id="PTHR21708">
    <property type="entry name" value="PROBABLE 2-DEHYDROPANTOATE 2-REDUCTASE"/>
    <property type="match status" value="1"/>
</dbReference>
<keyword evidence="5 9" id="KW-0521">NADP</keyword>
<dbReference type="GO" id="GO:0008677">
    <property type="term" value="F:2-dehydropantoate 2-reductase activity"/>
    <property type="evidence" value="ECO:0007669"/>
    <property type="project" value="UniProtKB-EC"/>
</dbReference>
<dbReference type="SUPFAM" id="SSF48179">
    <property type="entry name" value="6-phosphogluconate dehydrogenase C-terminal domain-like"/>
    <property type="match status" value="1"/>
</dbReference>
<feature type="domain" description="Ketopantoate reductase C-terminal" evidence="11">
    <location>
        <begin position="184"/>
        <end position="311"/>
    </location>
</feature>
<evidence type="ECO:0000256" key="4">
    <source>
        <dbReference type="ARBA" id="ARBA00019465"/>
    </source>
</evidence>
<dbReference type="AlphaFoldDB" id="A0A3A4R2J4"/>
<comment type="caution">
    <text evidence="12">The sequence shown here is derived from an EMBL/GenBank/DDBJ whole genome shotgun (WGS) entry which is preliminary data.</text>
</comment>
<sequence>MKILIYGAGAVGLGLASCLIEAGIQPVIIARPDTVHAVNQKGIQRIGIFGNRNHNPLTFRCFTDLELLQDEKFDFVFICTKAFDTQKAVIELSQHSIMKRDTKLILFQNGWGNDEICVQYFGDKSVFNGRVITGFRRTDRHIVDITVHADAIHLGSLFHNHLAPLESLAHTITAGGIPCIAVNDIAKDLWSKMLYNCALNPLGALFRVPYGKLGEYEESRSLMECIIYETFLTMRKAGYSTHWPDVERYIEIFYEKLLPPTATHESSMLQDLRAHKRTEIDALTGAVIKLARQYNVQVPLSETIYSMIMFIEKVHSTS</sequence>
<gene>
    <name evidence="12" type="ORF">C4541_06785</name>
</gene>
<dbReference type="PANTHER" id="PTHR21708:SF26">
    <property type="entry name" value="2-DEHYDROPANTOATE 2-REDUCTASE"/>
    <property type="match status" value="1"/>
</dbReference>
<evidence type="ECO:0000256" key="2">
    <source>
        <dbReference type="ARBA" id="ARBA00007870"/>
    </source>
</evidence>
<accession>A0A3A4R2J4</accession>
<evidence type="ECO:0000313" key="13">
    <source>
        <dbReference type="Proteomes" id="UP000266426"/>
    </source>
</evidence>
<dbReference type="InterPro" id="IPR013332">
    <property type="entry name" value="KPR_N"/>
</dbReference>
<evidence type="ECO:0000256" key="9">
    <source>
        <dbReference type="RuleBase" id="RU362068"/>
    </source>
</evidence>
<dbReference type="InterPro" id="IPR008927">
    <property type="entry name" value="6-PGluconate_DH-like_C_sf"/>
</dbReference>
<evidence type="ECO:0000313" key="12">
    <source>
        <dbReference type="EMBL" id="RJP59189.1"/>
    </source>
</evidence>
<evidence type="ECO:0000256" key="8">
    <source>
        <dbReference type="ARBA" id="ARBA00048793"/>
    </source>
</evidence>
<comment type="pathway">
    <text evidence="1 9">Cofactor biosynthesis; (R)-pantothenate biosynthesis; (R)-pantoate from 3-methyl-2-oxobutanoate: step 2/2.</text>
</comment>
<dbReference type="FunFam" id="1.10.1040.10:FF:000017">
    <property type="entry name" value="2-dehydropantoate 2-reductase"/>
    <property type="match status" value="1"/>
</dbReference>
<evidence type="ECO:0000256" key="1">
    <source>
        <dbReference type="ARBA" id="ARBA00004994"/>
    </source>
</evidence>
<evidence type="ECO:0000259" key="10">
    <source>
        <dbReference type="Pfam" id="PF02558"/>
    </source>
</evidence>
<dbReference type="InterPro" id="IPR013328">
    <property type="entry name" value="6PGD_dom2"/>
</dbReference>
<dbReference type="InterPro" id="IPR003710">
    <property type="entry name" value="ApbA"/>
</dbReference>
<feature type="domain" description="Ketopantoate reductase N-terminal" evidence="10">
    <location>
        <begin position="3"/>
        <end position="155"/>
    </location>
</feature>
<dbReference type="PROSITE" id="PS51257">
    <property type="entry name" value="PROKAR_LIPOPROTEIN"/>
    <property type="match status" value="1"/>
</dbReference>
<dbReference type="InterPro" id="IPR013752">
    <property type="entry name" value="KPA_reductase"/>
</dbReference>
<dbReference type="Pfam" id="PF08546">
    <property type="entry name" value="ApbA_C"/>
    <property type="match status" value="1"/>
</dbReference>
<dbReference type="EMBL" id="QZJZ01000054">
    <property type="protein sequence ID" value="RJP59189.1"/>
    <property type="molecule type" value="Genomic_DNA"/>
</dbReference>
<keyword evidence="9" id="KW-0566">Pantothenate biosynthesis</keyword>
<dbReference type="GO" id="GO:0015940">
    <property type="term" value="P:pantothenate biosynthetic process"/>
    <property type="evidence" value="ECO:0007669"/>
    <property type="project" value="UniProtKB-UniPathway"/>
</dbReference>
<reference evidence="12 13" key="1">
    <citation type="journal article" date="2017" name="ISME J.">
        <title>Energy and carbon metabolisms in a deep terrestrial subsurface fluid microbial community.</title>
        <authorList>
            <person name="Momper L."/>
            <person name="Jungbluth S.P."/>
            <person name="Lee M.D."/>
            <person name="Amend J.P."/>
        </authorList>
    </citation>
    <scope>NUCLEOTIDE SEQUENCE [LARGE SCALE GENOMIC DNA]</scope>
    <source>
        <strain evidence="12">SURF_26</strain>
    </source>
</reference>
<evidence type="ECO:0000256" key="6">
    <source>
        <dbReference type="ARBA" id="ARBA00023002"/>
    </source>
</evidence>
<comment type="function">
    <text evidence="9">Catalyzes the NADPH-dependent reduction of ketopantoate into pantoic acid.</text>
</comment>
<dbReference type="Proteomes" id="UP000266426">
    <property type="component" value="Unassembled WGS sequence"/>
</dbReference>
<dbReference type="SUPFAM" id="SSF51735">
    <property type="entry name" value="NAD(P)-binding Rossmann-fold domains"/>
    <property type="match status" value="1"/>
</dbReference>
<comment type="similarity">
    <text evidence="2 9">Belongs to the ketopantoate reductase family.</text>
</comment>
<evidence type="ECO:0000256" key="7">
    <source>
        <dbReference type="ARBA" id="ARBA00032024"/>
    </source>
</evidence>
<dbReference type="InterPro" id="IPR051402">
    <property type="entry name" value="KPR-Related"/>
</dbReference>
<evidence type="ECO:0000256" key="5">
    <source>
        <dbReference type="ARBA" id="ARBA00022857"/>
    </source>
</evidence>
<keyword evidence="6 9" id="KW-0560">Oxidoreductase</keyword>
<dbReference type="GO" id="GO:0005737">
    <property type="term" value="C:cytoplasm"/>
    <property type="evidence" value="ECO:0007669"/>
    <property type="project" value="TreeGrafter"/>
</dbReference>
<comment type="catalytic activity">
    <reaction evidence="8 9">
        <text>(R)-pantoate + NADP(+) = 2-dehydropantoate + NADPH + H(+)</text>
        <dbReference type="Rhea" id="RHEA:16233"/>
        <dbReference type="ChEBI" id="CHEBI:11561"/>
        <dbReference type="ChEBI" id="CHEBI:15378"/>
        <dbReference type="ChEBI" id="CHEBI:15980"/>
        <dbReference type="ChEBI" id="CHEBI:57783"/>
        <dbReference type="ChEBI" id="CHEBI:58349"/>
        <dbReference type="EC" id="1.1.1.169"/>
    </reaction>
</comment>